<dbReference type="GO" id="GO:0000333">
    <property type="term" value="C:telomerase catalytic core complex"/>
    <property type="evidence" value="ECO:0007669"/>
    <property type="project" value="TreeGrafter"/>
</dbReference>
<keyword evidence="1" id="KW-0695">RNA-directed DNA polymerase</keyword>
<dbReference type="CDD" id="cd01648">
    <property type="entry name" value="TERT"/>
    <property type="match status" value="1"/>
</dbReference>
<dbReference type="PROSITE" id="PS50878">
    <property type="entry name" value="RT_POL"/>
    <property type="match status" value="1"/>
</dbReference>
<dbReference type="InterPro" id="IPR000477">
    <property type="entry name" value="RT_dom"/>
</dbReference>
<dbReference type="EC" id="2.7.7.49" evidence="1"/>
<keyword evidence="1" id="KW-0460">Magnesium</keyword>
<keyword evidence="1" id="KW-0158">Chromosome</keyword>
<evidence type="ECO:0000259" key="2">
    <source>
        <dbReference type="PROSITE" id="PS50878"/>
    </source>
</evidence>
<dbReference type="InterPro" id="IPR043502">
    <property type="entry name" value="DNA/RNA_pol_sf"/>
</dbReference>
<comment type="subcellular location">
    <subcellularLocation>
        <location evidence="1">Nucleus</location>
    </subcellularLocation>
    <subcellularLocation>
        <location evidence="1">Chromosome</location>
        <location evidence="1">Telomere</location>
    </subcellularLocation>
</comment>
<keyword evidence="4" id="KW-1185">Reference proteome</keyword>
<proteinExistence type="inferred from homology"/>
<protein>
    <recommendedName>
        <fullName evidence="1">Telomerase reverse transcriptase</fullName>
        <ecNumber evidence="1">2.7.7.49</ecNumber>
    </recommendedName>
    <alternativeName>
        <fullName evidence="1">Telomerase catalytic subunit</fullName>
    </alternativeName>
</protein>
<dbReference type="Gene3D" id="1.10.10.2210">
    <property type="match status" value="1"/>
</dbReference>
<evidence type="ECO:0000313" key="3">
    <source>
        <dbReference type="EMBL" id="VVD00236.1"/>
    </source>
</evidence>
<dbReference type="GO" id="GO:0003720">
    <property type="term" value="F:telomerase activity"/>
    <property type="evidence" value="ECO:0007669"/>
    <property type="project" value="InterPro"/>
</dbReference>
<dbReference type="Proteomes" id="UP000324832">
    <property type="component" value="Unassembled WGS sequence"/>
</dbReference>
<evidence type="ECO:0000313" key="4">
    <source>
        <dbReference type="Proteomes" id="UP000324832"/>
    </source>
</evidence>
<reference evidence="3 4" key="1">
    <citation type="submission" date="2017-07" db="EMBL/GenBank/DDBJ databases">
        <authorList>
            <person name="Talla V."/>
            <person name="Backstrom N."/>
        </authorList>
    </citation>
    <scope>NUCLEOTIDE SEQUENCE [LARGE SCALE GENOMIC DNA]</scope>
</reference>
<keyword evidence="1" id="KW-0548">Nucleotidyltransferase</keyword>
<feature type="domain" description="Reverse transcriptase" evidence="2">
    <location>
        <begin position="51"/>
        <end position="300"/>
    </location>
</feature>
<keyword evidence="1" id="KW-0779">Telomere</keyword>
<dbReference type="GO" id="GO:0046872">
    <property type="term" value="F:metal ion binding"/>
    <property type="evidence" value="ECO:0007669"/>
    <property type="project" value="UniProtKB-KW"/>
</dbReference>
<dbReference type="GO" id="GO:0007004">
    <property type="term" value="P:telomere maintenance via telomerase"/>
    <property type="evidence" value="ECO:0007669"/>
    <property type="project" value="TreeGrafter"/>
</dbReference>
<organism evidence="3 4">
    <name type="scientific">Leptidea sinapis</name>
    <dbReference type="NCBI Taxonomy" id="189913"/>
    <lineage>
        <taxon>Eukaryota</taxon>
        <taxon>Metazoa</taxon>
        <taxon>Ecdysozoa</taxon>
        <taxon>Arthropoda</taxon>
        <taxon>Hexapoda</taxon>
        <taxon>Insecta</taxon>
        <taxon>Pterygota</taxon>
        <taxon>Neoptera</taxon>
        <taxon>Endopterygota</taxon>
        <taxon>Lepidoptera</taxon>
        <taxon>Glossata</taxon>
        <taxon>Ditrysia</taxon>
        <taxon>Papilionoidea</taxon>
        <taxon>Pieridae</taxon>
        <taxon>Dismorphiinae</taxon>
        <taxon>Leptidea</taxon>
    </lineage>
</organism>
<sequence length="512" mass="60446">MLDLDENKLYYFWKSNWHHCFDKEIHLMMLRGTIVKAAHSLGKLARRKYSMQERLKIKQMNQEIPRLHLVLKSNNDFRPIVRYKNNMISSSEKYKVKERLILLRKLNGKENPRVETQFQSLYSKWSVQGKPTLYFVKTDLSNAFGCINRSKLFKVIAEKHFNYKKTEYSQHLNKKIATHLKELVSELHSPLLVRIGSSVYEWKTGLVQGYQYSPALAELYYSYMDDLYFKQHIEHNEIGLKLFARVVDDYLYITDSVEDAITFLDKLSNYPNVNKQKTVINFQHKDFKHSKNITFVGYNYDTEKLIVSRANKIFTGQMCFKITFSPAIVNLVKFLENRVGQSAIPINRHIFNLYHKDEEIIWRHIFITFCISANKFCSILSVICPKSEMFKYIPLYKRVTLKLCNSIINVLLQNTPEDYSLVFCINHICYVSFKALQLCAKRTSKCSVILPYINTELAKTNCLFGKWREHASRLGETKIEANRIICRRTDLRKIMKEFEELPAGFLCYNNIY</sequence>
<evidence type="ECO:0000256" key="1">
    <source>
        <dbReference type="RuleBase" id="RU365061"/>
    </source>
</evidence>
<keyword evidence="1" id="KW-0479">Metal-binding</keyword>
<comment type="similarity">
    <text evidence="1">Belongs to the reverse transcriptase family. Telomerase subfamily.</text>
</comment>
<dbReference type="GO" id="GO:0000781">
    <property type="term" value="C:chromosome, telomeric region"/>
    <property type="evidence" value="ECO:0007669"/>
    <property type="project" value="UniProtKB-SubCell"/>
</dbReference>
<comment type="function">
    <text evidence="1">Telomerase is a ribonucleoprotein enzyme essential for the replication of chromosome termini in most eukaryotes. It elongates telomeres. It is a reverse transcriptase that adds simple sequence repeats to chromosome ends by copying a template sequence within the RNA component of the enzyme.</text>
</comment>
<dbReference type="EMBL" id="FZQP02004556">
    <property type="protein sequence ID" value="VVD00236.1"/>
    <property type="molecule type" value="Genomic_DNA"/>
</dbReference>
<keyword evidence="1" id="KW-0808">Transferase</keyword>
<comment type="catalytic activity">
    <reaction evidence="1">
        <text>DNA(n) + a 2'-deoxyribonucleoside 5'-triphosphate = DNA(n+1) + diphosphate</text>
        <dbReference type="Rhea" id="RHEA:22508"/>
        <dbReference type="Rhea" id="RHEA-COMP:17339"/>
        <dbReference type="Rhea" id="RHEA-COMP:17340"/>
        <dbReference type="ChEBI" id="CHEBI:33019"/>
        <dbReference type="ChEBI" id="CHEBI:61560"/>
        <dbReference type="ChEBI" id="CHEBI:173112"/>
        <dbReference type="EC" id="2.7.7.49"/>
    </reaction>
</comment>
<accession>A0A5E4QPF3</accession>
<name>A0A5E4QPF3_9NEOP</name>
<dbReference type="Gene3D" id="3.30.70.2630">
    <property type="match status" value="1"/>
</dbReference>
<dbReference type="GO" id="GO:0042162">
    <property type="term" value="F:telomeric DNA binding"/>
    <property type="evidence" value="ECO:0007669"/>
    <property type="project" value="TreeGrafter"/>
</dbReference>
<dbReference type="GO" id="GO:0070034">
    <property type="term" value="F:telomerase RNA binding"/>
    <property type="evidence" value="ECO:0007669"/>
    <property type="project" value="TreeGrafter"/>
</dbReference>
<keyword evidence="1" id="KW-0539">Nucleus</keyword>
<dbReference type="AlphaFoldDB" id="A0A5E4QPF3"/>
<gene>
    <name evidence="3" type="ORF">LSINAPIS_LOCUS10919</name>
</gene>
<dbReference type="SUPFAM" id="SSF56672">
    <property type="entry name" value="DNA/RNA polymerases"/>
    <property type="match status" value="1"/>
</dbReference>
<dbReference type="PANTHER" id="PTHR12066">
    <property type="entry name" value="TELOMERASE REVERSE TRANSCRIPTASE"/>
    <property type="match status" value="1"/>
</dbReference>
<dbReference type="PANTHER" id="PTHR12066:SF0">
    <property type="entry name" value="TELOMERASE REVERSE TRANSCRIPTASE"/>
    <property type="match status" value="1"/>
</dbReference>
<dbReference type="Gene3D" id="3.10.10.20">
    <property type="match status" value="1"/>
</dbReference>
<dbReference type="InterPro" id="IPR003545">
    <property type="entry name" value="Telomerase_RT"/>
</dbReference>